<proteinExistence type="predicted"/>
<feature type="domain" description="Insertion element IS402-like" evidence="1">
    <location>
        <begin position="47"/>
        <end position="100"/>
    </location>
</feature>
<organism evidence="2 3">
    <name type="scientific">Actinomadura fibrosa</name>
    <dbReference type="NCBI Taxonomy" id="111802"/>
    <lineage>
        <taxon>Bacteria</taxon>
        <taxon>Bacillati</taxon>
        <taxon>Actinomycetota</taxon>
        <taxon>Actinomycetes</taxon>
        <taxon>Streptosporangiales</taxon>
        <taxon>Thermomonosporaceae</taxon>
        <taxon>Actinomadura</taxon>
    </lineage>
</organism>
<evidence type="ECO:0000313" key="2">
    <source>
        <dbReference type="EMBL" id="MFD0692198.1"/>
    </source>
</evidence>
<evidence type="ECO:0000313" key="3">
    <source>
        <dbReference type="Proteomes" id="UP001597063"/>
    </source>
</evidence>
<dbReference type="InterPro" id="IPR025161">
    <property type="entry name" value="IS402-like_dom"/>
</dbReference>
<evidence type="ECO:0000259" key="1">
    <source>
        <dbReference type="Pfam" id="PF13340"/>
    </source>
</evidence>
<dbReference type="RefSeq" id="WP_378326248.1">
    <property type="nucleotide sequence ID" value="NZ_JBHTGP010000038.1"/>
</dbReference>
<dbReference type="Proteomes" id="UP001597063">
    <property type="component" value="Unassembled WGS sequence"/>
</dbReference>
<sequence>MHAVAKLTGATRASPLSRPWTRERLRSRTLVVHAGGHRALSAVMVEPGGRPPVHSRRETVNALAYWLRAGCAWRLLPHDQPAWQTVYYYWRVWRVWRVWRTEGRWERVRTTDRGGLHGYDGAKRAVGRRERRRHQATQRGRVGRACDAGRLSTCAGTPRNASRRADAGRQVLPVRHTRLRGPAPITMRQRDAWATPSAHLFSQAETLCG</sequence>
<protein>
    <submittedName>
        <fullName evidence="2">Transposase</fullName>
    </submittedName>
</protein>
<comment type="caution">
    <text evidence="2">The sequence shown here is derived from an EMBL/GenBank/DDBJ whole genome shotgun (WGS) entry which is preliminary data.</text>
</comment>
<keyword evidence="3" id="KW-1185">Reference proteome</keyword>
<name>A0ABW2Y314_9ACTN</name>
<dbReference type="Pfam" id="PF13340">
    <property type="entry name" value="DUF4096"/>
    <property type="match status" value="1"/>
</dbReference>
<accession>A0ABW2Y314</accession>
<reference evidence="3" key="1">
    <citation type="journal article" date="2019" name="Int. J. Syst. Evol. Microbiol.">
        <title>The Global Catalogue of Microorganisms (GCM) 10K type strain sequencing project: providing services to taxonomists for standard genome sequencing and annotation.</title>
        <authorList>
            <consortium name="The Broad Institute Genomics Platform"/>
            <consortium name="The Broad Institute Genome Sequencing Center for Infectious Disease"/>
            <person name="Wu L."/>
            <person name="Ma J."/>
        </authorList>
    </citation>
    <scope>NUCLEOTIDE SEQUENCE [LARGE SCALE GENOMIC DNA]</scope>
    <source>
        <strain evidence="3">JCM 9371</strain>
    </source>
</reference>
<dbReference type="EMBL" id="JBHTGP010000038">
    <property type="protein sequence ID" value="MFD0692198.1"/>
    <property type="molecule type" value="Genomic_DNA"/>
</dbReference>
<gene>
    <name evidence="2" type="ORF">ACFQZM_47465</name>
</gene>